<keyword evidence="2" id="KW-1185">Reference proteome</keyword>
<gene>
    <name evidence="1" type="ORF">ARMSODRAFT_983283</name>
</gene>
<reference evidence="2" key="1">
    <citation type="journal article" date="2017" name="Nat. Ecol. Evol.">
        <title>Genome expansion and lineage-specific genetic innovations in the forest pathogenic fungi Armillaria.</title>
        <authorList>
            <person name="Sipos G."/>
            <person name="Prasanna A.N."/>
            <person name="Walter M.C."/>
            <person name="O'Connor E."/>
            <person name="Balint B."/>
            <person name="Krizsan K."/>
            <person name="Kiss B."/>
            <person name="Hess J."/>
            <person name="Varga T."/>
            <person name="Slot J."/>
            <person name="Riley R."/>
            <person name="Boka B."/>
            <person name="Rigling D."/>
            <person name="Barry K."/>
            <person name="Lee J."/>
            <person name="Mihaltcheva S."/>
            <person name="LaButti K."/>
            <person name="Lipzen A."/>
            <person name="Waldron R."/>
            <person name="Moloney N.M."/>
            <person name="Sperisen C."/>
            <person name="Kredics L."/>
            <person name="Vagvoelgyi C."/>
            <person name="Patrignani A."/>
            <person name="Fitzpatrick D."/>
            <person name="Nagy I."/>
            <person name="Doyle S."/>
            <person name="Anderson J.B."/>
            <person name="Grigoriev I.V."/>
            <person name="Gueldener U."/>
            <person name="Muensterkoetter M."/>
            <person name="Nagy L.G."/>
        </authorList>
    </citation>
    <scope>NUCLEOTIDE SEQUENCE [LARGE SCALE GENOMIC DNA]</scope>
    <source>
        <strain evidence="2">28-4</strain>
    </source>
</reference>
<organism evidence="1 2">
    <name type="scientific">Armillaria solidipes</name>
    <dbReference type="NCBI Taxonomy" id="1076256"/>
    <lineage>
        <taxon>Eukaryota</taxon>
        <taxon>Fungi</taxon>
        <taxon>Dikarya</taxon>
        <taxon>Basidiomycota</taxon>
        <taxon>Agaricomycotina</taxon>
        <taxon>Agaricomycetes</taxon>
        <taxon>Agaricomycetidae</taxon>
        <taxon>Agaricales</taxon>
        <taxon>Marasmiineae</taxon>
        <taxon>Physalacriaceae</taxon>
        <taxon>Armillaria</taxon>
    </lineage>
</organism>
<sequence length="220" mass="25103">MPNPSFAFNLECKSEAYRENRLGKRMRQANVYSDKWDFAMGEDRDDGVDQKGVGSITANVGQESKPYHLSLFYDSRNSYRRTMRALGVARIPTVTCVFGQPFRSSPVVRSLHCTITSICLANPAIRFQRQKIQTTLSSHGSARWQALIHIRLKRWLVKLGTQIRNLKLSGDFHHQPFALLVTSKELNMRSEYSTGIFIVHAYHLQLIIVRKLPAEHTPGS</sequence>
<proteinExistence type="predicted"/>
<name>A0A2H3AW87_9AGAR</name>
<evidence type="ECO:0000313" key="2">
    <source>
        <dbReference type="Proteomes" id="UP000218334"/>
    </source>
</evidence>
<dbReference type="Proteomes" id="UP000218334">
    <property type="component" value="Unassembled WGS sequence"/>
</dbReference>
<evidence type="ECO:0000313" key="1">
    <source>
        <dbReference type="EMBL" id="PBK59112.1"/>
    </source>
</evidence>
<dbReference type="AlphaFoldDB" id="A0A2H3AW87"/>
<dbReference type="EMBL" id="KZ293512">
    <property type="protein sequence ID" value="PBK59112.1"/>
    <property type="molecule type" value="Genomic_DNA"/>
</dbReference>
<accession>A0A2H3AW87</accession>
<protein>
    <submittedName>
        <fullName evidence="1">Uncharacterized protein</fullName>
    </submittedName>
</protein>